<dbReference type="InParanoid" id="G4TM82"/>
<reference evidence="2 3" key="1">
    <citation type="journal article" date="2011" name="PLoS Pathog.">
        <title>Endophytic Life Strategies Decoded by Genome and Transcriptome Analyses of the Mutualistic Root Symbiont Piriformospora indica.</title>
        <authorList>
            <person name="Zuccaro A."/>
            <person name="Lahrmann U."/>
            <person name="Guldener U."/>
            <person name="Langen G."/>
            <person name="Pfiffi S."/>
            <person name="Biedenkopf D."/>
            <person name="Wong P."/>
            <person name="Samans B."/>
            <person name="Grimm C."/>
            <person name="Basiewicz M."/>
            <person name="Murat C."/>
            <person name="Martin F."/>
            <person name="Kogel K.H."/>
        </authorList>
    </citation>
    <scope>NUCLEOTIDE SEQUENCE [LARGE SCALE GENOMIC DNA]</scope>
    <source>
        <strain evidence="2 3">DSM 11827</strain>
    </source>
</reference>
<dbReference type="EMBL" id="CAFZ01000163">
    <property type="protein sequence ID" value="CCA72423.1"/>
    <property type="molecule type" value="Genomic_DNA"/>
</dbReference>
<feature type="transmembrane region" description="Helical" evidence="1">
    <location>
        <begin position="66"/>
        <end position="85"/>
    </location>
</feature>
<evidence type="ECO:0000313" key="2">
    <source>
        <dbReference type="EMBL" id="CCA72423.1"/>
    </source>
</evidence>
<proteinExistence type="predicted"/>
<organism evidence="2 3">
    <name type="scientific">Serendipita indica (strain DSM 11827)</name>
    <name type="common">Root endophyte fungus</name>
    <name type="synonym">Piriformospora indica</name>
    <dbReference type="NCBI Taxonomy" id="1109443"/>
    <lineage>
        <taxon>Eukaryota</taxon>
        <taxon>Fungi</taxon>
        <taxon>Dikarya</taxon>
        <taxon>Basidiomycota</taxon>
        <taxon>Agaricomycotina</taxon>
        <taxon>Agaricomycetes</taxon>
        <taxon>Sebacinales</taxon>
        <taxon>Serendipitaceae</taxon>
        <taxon>Serendipita</taxon>
    </lineage>
</organism>
<dbReference type="InterPro" id="IPR036259">
    <property type="entry name" value="MFS_trans_sf"/>
</dbReference>
<dbReference type="AlphaFoldDB" id="G4TM82"/>
<comment type="caution">
    <text evidence="2">The sequence shown here is derived from an EMBL/GenBank/DDBJ whole genome shotgun (WGS) entry which is preliminary data.</text>
</comment>
<dbReference type="SUPFAM" id="SSF103473">
    <property type="entry name" value="MFS general substrate transporter"/>
    <property type="match status" value="1"/>
</dbReference>
<dbReference type="HOGENOM" id="CLU_2321242_0_0_1"/>
<dbReference type="Proteomes" id="UP000007148">
    <property type="component" value="Unassembled WGS sequence"/>
</dbReference>
<keyword evidence="1" id="KW-0472">Membrane</keyword>
<dbReference type="OMA" id="PIENMAF"/>
<sequence>MCPIENMAFNVIFLYVQASSPSQETLGATNGIAQTVASIARAIGPAATTSLFAVTMQRPDILGGSLVYTLLIIVTIGAVCASRRLPAEPWARKKRADLY</sequence>
<accession>G4TM82</accession>
<keyword evidence="1" id="KW-1133">Transmembrane helix</keyword>
<name>G4TM82_SERID</name>
<gene>
    <name evidence="2" type="ORF">PIIN_06359</name>
</gene>
<keyword evidence="1" id="KW-0812">Transmembrane</keyword>
<evidence type="ECO:0000256" key="1">
    <source>
        <dbReference type="SAM" id="Phobius"/>
    </source>
</evidence>
<dbReference type="OrthoDB" id="419616at2759"/>
<protein>
    <recommendedName>
        <fullName evidence="4">Major facilitator superfamily (MFS) profile domain-containing protein</fullName>
    </recommendedName>
</protein>
<evidence type="ECO:0008006" key="4">
    <source>
        <dbReference type="Google" id="ProtNLM"/>
    </source>
</evidence>
<evidence type="ECO:0000313" key="3">
    <source>
        <dbReference type="Proteomes" id="UP000007148"/>
    </source>
</evidence>
<keyword evidence="3" id="KW-1185">Reference proteome</keyword>